<evidence type="ECO:0000256" key="1">
    <source>
        <dbReference type="ARBA" id="ARBA00022723"/>
    </source>
</evidence>
<dbReference type="GO" id="GO:0046872">
    <property type="term" value="F:metal ion binding"/>
    <property type="evidence" value="ECO:0007669"/>
    <property type="project" value="UniProtKB-KW"/>
</dbReference>
<dbReference type="RefSeq" id="WP_106641486.1">
    <property type="nucleotide sequence ID" value="NZ_CP021558.1"/>
</dbReference>
<dbReference type="EMBL" id="CP021558">
    <property type="protein sequence ID" value="AUE03186.1"/>
    <property type="molecule type" value="Genomic_DNA"/>
</dbReference>
<keyword evidence="1" id="KW-0479">Metal-binding</keyword>
<dbReference type="InterPro" id="IPR018527">
    <property type="entry name" value="Rubredoxin_Fe_BS"/>
</dbReference>
<reference evidence="2 3" key="1">
    <citation type="submission" date="2017-05" db="EMBL/GenBank/DDBJ databases">
        <title>Comparative genomics and methylome analysis of the gut commensal Bifidobacterium breve.</title>
        <authorList>
            <person name="Bottacini F."/>
            <person name="Morrissey R."/>
            <person name="Roberts R.J."/>
            <person name="James K."/>
            <person name="van Breen J."/>
            <person name="Egan M."/>
            <person name="Lambert J."/>
            <person name="van Limpt K."/>
            <person name="Stanton C."/>
            <person name="Knol J."/>
            <person name="O' Connell Motherway M."/>
            <person name="van Sinderen D."/>
        </authorList>
    </citation>
    <scope>NUCLEOTIDE SEQUENCE [LARGE SCALE GENOMIC DNA]</scope>
    <source>
        <strain evidence="2 3">215W447a</strain>
    </source>
</reference>
<protein>
    <submittedName>
        <fullName evidence="2">Uncharacterized protein</fullName>
    </submittedName>
</protein>
<name>A0A2K9BSV8_BIFBR</name>
<organism evidence="2 3">
    <name type="scientific">Bifidobacterium breve</name>
    <dbReference type="NCBI Taxonomy" id="1685"/>
    <lineage>
        <taxon>Bacteria</taxon>
        <taxon>Bacillati</taxon>
        <taxon>Actinomycetota</taxon>
        <taxon>Actinomycetes</taxon>
        <taxon>Bifidobacteriales</taxon>
        <taxon>Bifidobacteriaceae</taxon>
        <taxon>Bifidobacterium</taxon>
    </lineage>
</organism>
<dbReference type="AlphaFoldDB" id="A0A2K9BSV8"/>
<accession>A0A2K9BSV8</accession>
<sequence>MERNWYCPYCGQPMEARRRADDATGRISWTIGCHDPRHFHTHGYVNAAVAEAQLERLLRG</sequence>
<evidence type="ECO:0000313" key="3">
    <source>
        <dbReference type="Proteomes" id="UP000232491"/>
    </source>
</evidence>
<dbReference type="Proteomes" id="UP000232491">
    <property type="component" value="Chromosome"/>
</dbReference>
<proteinExistence type="predicted"/>
<dbReference type="PROSITE" id="PS00202">
    <property type="entry name" value="RUBREDOXIN"/>
    <property type="match status" value="1"/>
</dbReference>
<evidence type="ECO:0000313" key="2">
    <source>
        <dbReference type="EMBL" id="AUE03186.1"/>
    </source>
</evidence>
<gene>
    <name evidence="2" type="ORF">BB215W447A_1170</name>
</gene>